<keyword evidence="2" id="KW-0812">Transmembrane</keyword>
<evidence type="ECO:0000256" key="1">
    <source>
        <dbReference type="SAM" id="MobiDB-lite"/>
    </source>
</evidence>
<comment type="caution">
    <text evidence="4">The sequence shown here is derived from an EMBL/GenBank/DDBJ whole genome shotgun (WGS) entry which is preliminary data.</text>
</comment>
<evidence type="ECO:0000259" key="3">
    <source>
        <dbReference type="SMART" id="SM00014"/>
    </source>
</evidence>
<organism evidence="4 5">
    <name type="scientific">Parascardovia denticolens DSM 10105 = JCM 12538</name>
    <dbReference type="NCBI Taxonomy" id="864564"/>
    <lineage>
        <taxon>Bacteria</taxon>
        <taxon>Bacillati</taxon>
        <taxon>Actinomycetota</taxon>
        <taxon>Actinomycetes</taxon>
        <taxon>Bifidobacteriales</taxon>
        <taxon>Bifidobacteriaceae</taxon>
        <taxon>Parascardovia</taxon>
    </lineage>
</organism>
<protein>
    <submittedName>
        <fullName evidence="4">PAP2 family protein</fullName>
    </submittedName>
</protein>
<feature type="region of interest" description="Disordered" evidence="1">
    <location>
        <begin position="1"/>
        <end position="29"/>
    </location>
</feature>
<feature type="transmembrane region" description="Helical" evidence="2">
    <location>
        <begin position="38"/>
        <end position="61"/>
    </location>
</feature>
<feature type="transmembrane region" description="Helical" evidence="2">
    <location>
        <begin position="160"/>
        <end position="179"/>
    </location>
</feature>
<keyword evidence="5" id="KW-1185">Reference proteome</keyword>
<dbReference type="eggNOG" id="COG0671">
    <property type="taxonomic scope" value="Bacteria"/>
</dbReference>
<reference evidence="4 5" key="1">
    <citation type="submission" date="2010-12" db="EMBL/GenBank/DDBJ databases">
        <authorList>
            <person name="Muzny D."/>
            <person name="Qin X."/>
            <person name="Buhay C."/>
            <person name="Dugan-Rocha S."/>
            <person name="Ding Y."/>
            <person name="Chen G."/>
            <person name="Hawes A."/>
            <person name="Holder M."/>
            <person name="Jhangiani S."/>
            <person name="Johnson A."/>
            <person name="Khan Z."/>
            <person name="Li Z."/>
            <person name="Liu W."/>
            <person name="Liu X."/>
            <person name="Perez L."/>
            <person name="Shen H."/>
            <person name="Wang Q."/>
            <person name="Watt J."/>
            <person name="Xi L."/>
            <person name="Xin Y."/>
            <person name="Zhou J."/>
            <person name="Deng J."/>
            <person name="Jiang H."/>
            <person name="Liu Y."/>
            <person name="Qu J."/>
            <person name="Song X.-Z."/>
            <person name="Zhang L."/>
            <person name="Villasana D."/>
            <person name="Johnson A."/>
            <person name="Liu J."/>
            <person name="Liyanage D."/>
            <person name="Lorensuhewa L."/>
            <person name="Robinson T."/>
            <person name="Song A."/>
            <person name="Song B.-B."/>
            <person name="Dinh H."/>
            <person name="Thornton R."/>
            <person name="Coyle M."/>
            <person name="Francisco L."/>
            <person name="Jackson L."/>
            <person name="Javaid M."/>
            <person name="Korchina V."/>
            <person name="Kovar C."/>
            <person name="Mata R."/>
            <person name="Mathew T."/>
            <person name="Ngo R."/>
            <person name="Nguyen L."/>
            <person name="Nguyen N."/>
            <person name="Okwuonu G."/>
            <person name="Ongeri F."/>
            <person name="Pham C."/>
            <person name="Simmons D."/>
            <person name="Wilczek-Boney K."/>
            <person name="Hale W."/>
            <person name="Jakkamsetti A."/>
            <person name="Pham P."/>
            <person name="Ruth R."/>
            <person name="San Lucas F."/>
            <person name="Warren J."/>
            <person name="Zhang J."/>
            <person name="Zhao Z."/>
            <person name="Zhou C."/>
            <person name="Zhu D."/>
            <person name="Lee S."/>
            <person name="Bess C."/>
            <person name="Blankenburg K."/>
            <person name="Forbes L."/>
            <person name="Fu Q."/>
            <person name="Gubbala S."/>
            <person name="Hirani K."/>
            <person name="Jayaseelan J.C."/>
            <person name="Lara F."/>
            <person name="Munidasa M."/>
            <person name="Palculict T."/>
            <person name="Patil S."/>
            <person name="Pu L.-L."/>
            <person name="Saada N."/>
            <person name="Tang L."/>
            <person name="Weissenberger G."/>
            <person name="Zhu Y."/>
            <person name="Hemphill L."/>
            <person name="Shang Y."/>
            <person name="Youmans B."/>
            <person name="Ayvaz T."/>
            <person name="Ross M."/>
            <person name="Santibanez J."/>
            <person name="Aqrawi P."/>
            <person name="Gross S."/>
            <person name="Joshi V."/>
            <person name="Fowler G."/>
            <person name="Nazareth L."/>
            <person name="Reid J."/>
            <person name="Worley K."/>
            <person name="Petrosino J."/>
            <person name="Highlander S."/>
            <person name="Gibbs R."/>
        </authorList>
    </citation>
    <scope>NUCLEOTIDE SEQUENCE [LARGE SCALE GENOMIC DNA]</scope>
    <source>
        <strain evidence="4 5">DSM 10105</strain>
    </source>
</reference>
<dbReference type="RefSeq" id="WP_006290778.1">
    <property type="nucleotide sequence ID" value="NZ_AP012333.1"/>
</dbReference>
<feature type="transmembrane region" description="Helical" evidence="2">
    <location>
        <begin position="250"/>
        <end position="271"/>
    </location>
</feature>
<dbReference type="HOGENOM" id="CLU_047107_0_0_11"/>
<name>E6K290_PARDN</name>
<gene>
    <name evidence="4" type="ORF">HMPREF0620_1563</name>
</gene>
<dbReference type="AlphaFoldDB" id="E6K290"/>
<dbReference type="SUPFAM" id="SSF48317">
    <property type="entry name" value="Acid phosphatase/Vanadium-dependent haloperoxidase"/>
    <property type="match status" value="1"/>
</dbReference>
<dbReference type="InterPro" id="IPR000326">
    <property type="entry name" value="PAP2/HPO"/>
</dbReference>
<evidence type="ECO:0000313" key="5">
    <source>
        <dbReference type="Proteomes" id="UP000004946"/>
    </source>
</evidence>
<dbReference type="Pfam" id="PF01569">
    <property type="entry name" value="PAP2"/>
    <property type="match status" value="1"/>
</dbReference>
<feature type="transmembrane region" description="Helical" evidence="2">
    <location>
        <begin position="213"/>
        <end position="230"/>
    </location>
</feature>
<dbReference type="Proteomes" id="UP000004946">
    <property type="component" value="Chromosome"/>
</dbReference>
<evidence type="ECO:0000313" key="4">
    <source>
        <dbReference type="EMBL" id="EFT82878.1"/>
    </source>
</evidence>
<feature type="transmembrane region" description="Helical" evidence="2">
    <location>
        <begin position="186"/>
        <end position="207"/>
    </location>
</feature>
<feature type="transmembrane region" description="Helical" evidence="2">
    <location>
        <begin position="122"/>
        <end position="140"/>
    </location>
</feature>
<evidence type="ECO:0000256" key="2">
    <source>
        <dbReference type="SAM" id="Phobius"/>
    </source>
</evidence>
<accession>E6K290</accession>
<feature type="transmembrane region" description="Helical" evidence="2">
    <location>
        <begin position="92"/>
        <end position="115"/>
    </location>
</feature>
<feature type="compositionally biased region" description="Polar residues" evidence="1">
    <location>
        <begin position="1"/>
        <end position="13"/>
    </location>
</feature>
<dbReference type="SMART" id="SM00014">
    <property type="entry name" value="acidPPc"/>
    <property type="match status" value="1"/>
</dbReference>
<proteinExistence type="predicted"/>
<dbReference type="KEGG" id="pdo:PSDT_0123"/>
<dbReference type="InterPro" id="IPR036938">
    <property type="entry name" value="PAP2/HPO_sf"/>
</dbReference>
<dbReference type="EMBL" id="AEON01000002">
    <property type="protein sequence ID" value="EFT82878.1"/>
    <property type="molecule type" value="Genomic_DNA"/>
</dbReference>
<sequence>MAGSEQNPQNPQSGAGRRQGPDPSGKDGQEALLTRPRWSAVIGSLILGLLFLAASAATWWAGVRTYHGQKFDDWVWNSFDRTYARANALNRLFANSHLVIGLCGAIVVLSVLVAALRRRWRLILQIGVFGALAFLVAFGLKRVLPRPVLDTTISNPQNSAPSGHTALMMAAGVILVMAMPRVLRGLSSLVASLLVLLVAFSVISDKWHRPTDVIMAILLIAGLALIVLAFTRGSGMDAPGKRASSPSLQIIATIMISLGVMMLAATAYMVWQLWPSITVEALAYTRQVNVTSMLSMGGSAFLSFGILACMRQATASPLSRAGLVGAPPAPPKEW</sequence>
<dbReference type="PATRIC" id="fig|864564.6.peg.137"/>
<dbReference type="Gene3D" id="1.20.144.10">
    <property type="entry name" value="Phosphatidic acid phosphatase type 2/haloperoxidase"/>
    <property type="match status" value="1"/>
</dbReference>
<keyword evidence="2" id="KW-1133">Transmembrane helix</keyword>
<feature type="domain" description="Phosphatidic acid phosphatase type 2/haloperoxidase" evidence="3">
    <location>
        <begin position="121"/>
        <end position="228"/>
    </location>
</feature>
<feature type="transmembrane region" description="Helical" evidence="2">
    <location>
        <begin position="291"/>
        <end position="310"/>
    </location>
</feature>
<keyword evidence="2" id="KW-0472">Membrane</keyword>